<dbReference type="InterPro" id="IPR014729">
    <property type="entry name" value="Rossmann-like_a/b/a_fold"/>
</dbReference>
<comment type="function">
    <text evidence="2">Catalyzes the formation of N(4)-acetylcytidine (ac(4)C) at the wobble position of elongator tRNA(Met), using acetate and ATP as substrates. First activates an acetate ion to form acetyladenylate (Ac-AMP) and then transfers the acetyl group to tRNA to form ac(4)C34.</text>
</comment>
<keyword evidence="4" id="KW-1185">Reference proteome</keyword>
<keyword evidence="3" id="KW-0808">Transferase</keyword>
<gene>
    <name evidence="2" type="primary">tmcAL</name>
    <name evidence="3" type="ORF">EDD61_10137</name>
</gene>
<sequence>MQVCGIVTEYNPFHNGHQYHITQARSIRNCDCLIAIMSGNFVQRGEPAIIDKWERAACAVAHGVDIVIELPYPYATQSADIFAQGAIRLLTLANVNHMVFGSECNDIEKLKHLSERAAALPVQKKQAMVKSFADSCTQIASNDLLGISYLKALQGSAIQPYTIQRTNSYHELTYTKTIASASAIRHGIMLHQDVHHATVMANKLDTTYAFTHYYPYLQTLLMSMDREDIKAMLMVEEGMEQLLQKNAALYSDMDSFVNACISKRYTRSRIQRTLLHILTQTKKTEIQKLSPLQHLRILAMNDVGRAYLSQLRKQDDLIIASRFNQIPQDWRKIELRATQAYTYPLTPKNRKEAIAKEWQSLVYIK</sequence>
<comment type="subcellular location">
    <subcellularLocation>
        <location evidence="2">Cytoplasm</location>
    </subcellularLocation>
</comment>
<dbReference type="PANTHER" id="PTHR37825">
    <property type="entry name" value="TRNA(MET) CYTIDINE ACETATE LIGASE"/>
    <property type="match status" value="1"/>
</dbReference>
<dbReference type="EC" id="6.3.4.-" evidence="2"/>
<feature type="binding site" evidence="2">
    <location>
        <begin position="7"/>
        <end position="20"/>
    </location>
    <ligand>
        <name>ATP</name>
        <dbReference type="ChEBI" id="CHEBI:30616"/>
    </ligand>
</feature>
<dbReference type="Proteomes" id="UP000295773">
    <property type="component" value="Unassembled WGS sequence"/>
</dbReference>
<accession>A0A4R3TMB7</accession>
<protein>
    <recommendedName>
        <fullName evidence="2">tRNA(Met) cytidine acetate ligase</fullName>
        <ecNumber evidence="2">6.3.4.-</ecNumber>
    </recommendedName>
</protein>
<dbReference type="EMBL" id="SMBP01000001">
    <property type="protein sequence ID" value="TCU63386.1"/>
    <property type="molecule type" value="Genomic_DNA"/>
</dbReference>
<dbReference type="InterPro" id="IPR008513">
    <property type="entry name" value="tRNA(Met)_cyd_acetate_ligase"/>
</dbReference>
<dbReference type="HAMAP" id="MF_01539">
    <property type="entry name" value="TmcAL"/>
    <property type="match status" value="1"/>
</dbReference>
<comment type="similarity">
    <text evidence="2">Belongs to the TmcAL family.</text>
</comment>
<reference evidence="3 4" key="1">
    <citation type="submission" date="2019-03" db="EMBL/GenBank/DDBJ databases">
        <title>Genomic Encyclopedia of Type Strains, Phase IV (KMG-IV): sequencing the most valuable type-strain genomes for metagenomic binning, comparative biology and taxonomic classification.</title>
        <authorList>
            <person name="Goeker M."/>
        </authorList>
    </citation>
    <scope>NUCLEOTIDE SEQUENCE [LARGE SCALE GENOMIC DNA]</scope>
    <source>
        <strain evidence="3 4">DSM 29481</strain>
    </source>
</reference>
<comment type="caution">
    <text evidence="3">The sequence shown here is derived from an EMBL/GenBank/DDBJ whole genome shotgun (WGS) entry which is preliminary data.</text>
</comment>
<keyword evidence="2" id="KW-0547">Nucleotide-binding</keyword>
<dbReference type="RefSeq" id="WP_119983338.1">
    <property type="nucleotide sequence ID" value="NZ_JADPGE010000020.1"/>
</dbReference>
<feature type="binding site" evidence="2">
    <location>
        <position position="165"/>
    </location>
    <ligand>
        <name>ATP</name>
        <dbReference type="ChEBI" id="CHEBI:30616"/>
    </ligand>
</feature>
<comment type="caution">
    <text evidence="2">Lacks conserved residue(s) required for the propagation of feature annotation.</text>
</comment>
<keyword evidence="2" id="KW-0820">tRNA-binding</keyword>
<dbReference type="GO" id="GO:0000049">
    <property type="term" value="F:tRNA binding"/>
    <property type="evidence" value="ECO:0007669"/>
    <property type="project" value="UniProtKB-KW"/>
</dbReference>
<dbReference type="Gene3D" id="3.40.50.620">
    <property type="entry name" value="HUPs"/>
    <property type="match status" value="1"/>
</dbReference>
<keyword evidence="2" id="KW-0436">Ligase</keyword>
<keyword evidence="1 2" id="KW-0819">tRNA processing</keyword>
<comment type="catalytic activity">
    <reaction evidence="2">
        <text>cytidine(34) in elongator tRNA(Met) + acetate + ATP = N(4)-acetylcytidine(34) in elongator tRNA(Met) + AMP + diphosphate</text>
        <dbReference type="Rhea" id="RHEA:58144"/>
        <dbReference type="Rhea" id="RHEA-COMP:10693"/>
        <dbReference type="Rhea" id="RHEA-COMP:10694"/>
        <dbReference type="ChEBI" id="CHEBI:30089"/>
        <dbReference type="ChEBI" id="CHEBI:30616"/>
        <dbReference type="ChEBI" id="CHEBI:33019"/>
        <dbReference type="ChEBI" id="CHEBI:74900"/>
        <dbReference type="ChEBI" id="CHEBI:82748"/>
        <dbReference type="ChEBI" id="CHEBI:456215"/>
    </reaction>
</comment>
<keyword evidence="2" id="KW-0067">ATP-binding</keyword>
<dbReference type="GO" id="GO:0006400">
    <property type="term" value="P:tRNA modification"/>
    <property type="evidence" value="ECO:0007669"/>
    <property type="project" value="UniProtKB-UniRule"/>
</dbReference>
<dbReference type="GO" id="GO:0016879">
    <property type="term" value="F:ligase activity, forming carbon-nitrogen bonds"/>
    <property type="evidence" value="ECO:0007669"/>
    <property type="project" value="UniProtKB-UniRule"/>
</dbReference>
<evidence type="ECO:0000313" key="4">
    <source>
        <dbReference type="Proteomes" id="UP000295773"/>
    </source>
</evidence>
<evidence type="ECO:0000313" key="3">
    <source>
        <dbReference type="EMBL" id="TCU63386.1"/>
    </source>
</evidence>
<proteinExistence type="inferred from homology"/>
<dbReference type="SUPFAM" id="SSF52374">
    <property type="entry name" value="Nucleotidylyl transferase"/>
    <property type="match status" value="1"/>
</dbReference>
<name>A0A4R3TMB7_9FIRM</name>
<dbReference type="GO" id="GO:0005737">
    <property type="term" value="C:cytoplasm"/>
    <property type="evidence" value="ECO:0007669"/>
    <property type="project" value="UniProtKB-SubCell"/>
</dbReference>
<dbReference type="GO" id="GO:0016740">
    <property type="term" value="F:transferase activity"/>
    <property type="evidence" value="ECO:0007669"/>
    <property type="project" value="UniProtKB-KW"/>
</dbReference>
<organism evidence="3 4">
    <name type="scientific">Longicatena caecimuris</name>
    <dbReference type="NCBI Taxonomy" id="1796635"/>
    <lineage>
        <taxon>Bacteria</taxon>
        <taxon>Bacillati</taxon>
        <taxon>Bacillota</taxon>
        <taxon>Erysipelotrichia</taxon>
        <taxon>Erysipelotrichales</taxon>
        <taxon>Erysipelotrichaceae</taxon>
        <taxon>Longicatena</taxon>
    </lineage>
</organism>
<dbReference type="AlphaFoldDB" id="A0A4R3TMB7"/>
<evidence type="ECO:0000256" key="1">
    <source>
        <dbReference type="ARBA" id="ARBA00022694"/>
    </source>
</evidence>
<keyword evidence="2" id="KW-0694">RNA-binding</keyword>
<dbReference type="Pfam" id="PF05636">
    <property type="entry name" value="HIGH_NTase1"/>
    <property type="match status" value="1"/>
</dbReference>
<dbReference type="GO" id="GO:0005524">
    <property type="term" value="F:ATP binding"/>
    <property type="evidence" value="ECO:0007669"/>
    <property type="project" value="UniProtKB-KW"/>
</dbReference>
<feature type="binding site" evidence="2">
    <location>
        <position position="142"/>
    </location>
    <ligand>
        <name>ATP</name>
        <dbReference type="ChEBI" id="CHEBI:30616"/>
    </ligand>
</feature>
<dbReference type="PANTHER" id="PTHR37825:SF1">
    <property type="entry name" value="TRNA(MET) CYTIDINE ACETATE LIGASE"/>
    <property type="match status" value="1"/>
</dbReference>
<evidence type="ECO:0000256" key="2">
    <source>
        <dbReference type="HAMAP-Rule" id="MF_01539"/>
    </source>
</evidence>
<keyword evidence="2" id="KW-0963">Cytoplasm</keyword>
<feature type="binding site" evidence="2">
    <location>
        <position position="101"/>
    </location>
    <ligand>
        <name>ATP</name>
        <dbReference type="ChEBI" id="CHEBI:30616"/>
    </ligand>
</feature>